<evidence type="ECO:0000256" key="9">
    <source>
        <dbReference type="ARBA" id="ARBA00023310"/>
    </source>
</evidence>
<evidence type="ECO:0000256" key="8">
    <source>
        <dbReference type="ARBA" id="ARBA00023136"/>
    </source>
</evidence>
<keyword evidence="6" id="KW-0406">Ion transport</keyword>
<evidence type="ECO:0000313" key="12">
    <source>
        <dbReference type="Proteomes" id="UP000558958"/>
    </source>
</evidence>
<keyword evidence="9" id="KW-0066">ATP synthesis</keyword>
<comment type="caution">
    <text evidence="11">The sequence shown here is derived from an EMBL/GenBank/DDBJ whole genome shotgun (WGS) entry which is preliminary data.</text>
</comment>
<organism evidence="11 12">
    <name type="scientific">Sakesphorus luctuosus</name>
    <dbReference type="NCBI Taxonomy" id="419690"/>
    <lineage>
        <taxon>Eukaryota</taxon>
        <taxon>Metazoa</taxon>
        <taxon>Chordata</taxon>
        <taxon>Craniata</taxon>
        <taxon>Vertebrata</taxon>
        <taxon>Euteleostomi</taxon>
        <taxon>Archelosauria</taxon>
        <taxon>Archosauria</taxon>
        <taxon>Dinosauria</taxon>
        <taxon>Saurischia</taxon>
        <taxon>Theropoda</taxon>
        <taxon>Coelurosauria</taxon>
        <taxon>Aves</taxon>
        <taxon>Neognathae</taxon>
        <taxon>Neoaves</taxon>
        <taxon>Telluraves</taxon>
        <taxon>Australaves</taxon>
        <taxon>Passeriformes</taxon>
        <taxon>Thamnophilidae</taxon>
        <taxon>Sakesphorus</taxon>
    </lineage>
</organism>
<evidence type="ECO:0000256" key="2">
    <source>
        <dbReference type="ARBA" id="ARBA00005895"/>
    </source>
</evidence>
<evidence type="ECO:0000313" key="11">
    <source>
        <dbReference type="EMBL" id="NXG05068.1"/>
    </source>
</evidence>
<keyword evidence="10" id="KW-1133">Transmembrane helix</keyword>
<sequence>GPLSERPLMEVTLGELHTWISTCDFSPQGLLGTVQRAWNSYYAKYINVRRGGPAGISMLLAGYCLLSYSWNYQHFKRHRWRKYH</sequence>
<evidence type="ECO:0000256" key="10">
    <source>
        <dbReference type="SAM" id="Phobius"/>
    </source>
</evidence>
<name>A0A7K8YNZ4_9PASS</name>
<keyword evidence="8 10" id="KW-0472">Membrane</keyword>
<comment type="similarity">
    <text evidence="2">Belongs to the ATPase F chain family.</text>
</comment>
<dbReference type="InterPro" id="IPR019344">
    <property type="entry name" value="F1F0-ATPsyn_F_prd"/>
</dbReference>
<dbReference type="Pfam" id="PF10206">
    <property type="entry name" value="WRW"/>
    <property type="match status" value="1"/>
</dbReference>
<comment type="subcellular location">
    <subcellularLocation>
        <location evidence="1">Mitochondrion membrane</location>
    </subcellularLocation>
</comment>
<protein>
    <submittedName>
        <fullName evidence="11">ATPK synthase</fullName>
    </submittedName>
</protein>
<feature type="non-terminal residue" evidence="11">
    <location>
        <position position="84"/>
    </location>
</feature>
<keyword evidence="5" id="KW-0375">Hydrogen ion transport</keyword>
<dbReference type="Proteomes" id="UP000558958">
    <property type="component" value="Unassembled WGS sequence"/>
</dbReference>
<dbReference type="GO" id="GO:0031966">
    <property type="term" value="C:mitochondrial membrane"/>
    <property type="evidence" value="ECO:0007669"/>
    <property type="project" value="UniProtKB-SubCell"/>
</dbReference>
<keyword evidence="7" id="KW-0496">Mitochondrion</keyword>
<gene>
    <name evidence="11" type="primary">Atp5j2_1</name>
    <name evidence="11" type="ORF">SAKLUC_R10839</name>
</gene>
<evidence type="ECO:0000256" key="7">
    <source>
        <dbReference type="ARBA" id="ARBA00023128"/>
    </source>
</evidence>
<keyword evidence="3" id="KW-0813">Transport</keyword>
<accession>A0A7K8YNZ4</accession>
<keyword evidence="4" id="KW-0138">CF(0)</keyword>
<evidence type="ECO:0000256" key="5">
    <source>
        <dbReference type="ARBA" id="ARBA00022781"/>
    </source>
</evidence>
<dbReference type="GO" id="GO:0046933">
    <property type="term" value="F:proton-transporting ATP synthase activity, rotational mechanism"/>
    <property type="evidence" value="ECO:0007669"/>
    <property type="project" value="TreeGrafter"/>
</dbReference>
<evidence type="ECO:0000256" key="1">
    <source>
        <dbReference type="ARBA" id="ARBA00004325"/>
    </source>
</evidence>
<feature type="non-terminal residue" evidence="11">
    <location>
        <position position="1"/>
    </location>
</feature>
<dbReference type="PANTHER" id="PTHR13080">
    <property type="entry name" value="ATP SYNTHASE F CHAIN, MITOCHONDRIAL-RELATED"/>
    <property type="match status" value="1"/>
</dbReference>
<dbReference type="GO" id="GO:0042776">
    <property type="term" value="P:proton motive force-driven mitochondrial ATP synthesis"/>
    <property type="evidence" value="ECO:0007669"/>
    <property type="project" value="TreeGrafter"/>
</dbReference>
<dbReference type="PANTHER" id="PTHR13080:SF19">
    <property type="entry name" value="ATP SYNTHASE SUBUNIT F, MITOCHONDRIAL"/>
    <property type="match status" value="1"/>
</dbReference>
<dbReference type="GO" id="GO:0045259">
    <property type="term" value="C:proton-transporting ATP synthase complex"/>
    <property type="evidence" value="ECO:0007669"/>
    <property type="project" value="UniProtKB-KW"/>
</dbReference>
<evidence type="ECO:0000256" key="6">
    <source>
        <dbReference type="ARBA" id="ARBA00023065"/>
    </source>
</evidence>
<feature type="transmembrane region" description="Helical" evidence="10">
    <location>
        <begin position="54"/>
        <end position="72"/>
    </location>
</feature>
<reference evidence="11 12" key="1">
    <citation type="submission" date="2019-09" db="EMBL/GenBank/DDBJ databases">
        <title>Bird 10,000 Genomes (B10K) Project - Family phase.</title>
        <authorList>
            <person name="Zhang G."/>
        </authorList>
    </citation>
    <scope>NUCLEOTIDE SEQUENCE [LARGE SCALE GENOMIC DNA]</scope>
    <source>
        <strain evidence="11">B10K-DU-001-06</strain>
        <tissue evidence="11">Muscle</tissue>
    </source>
</reference>
<evidence type="ECO:0000256" key="3">
    <source>
        <dbReference type="ARBA" id="ARBA00022448"/>
    </source>
</evidence>
<dbReference type="EMBL" id="VWZD01006345">
    <property type="protein sequence ID" value="NXG05068.1"/>
    <property type="molecule type" value="Genomic_DNA"/>
</dbReference>
<keyword evidence="10" id="KW-0812">Transmembrane</keyword>
<evidence type="ECO:0000256" key="4">
    <source>
        <dbReference type="ARBA" id="ARBA00022547"/>
    </source>
</evidence>
<keyword evidence="12" id="KW-1185">Reference proteome</keyword>
<dbReference type="AlphaFoldDB" id="A0A7K8YNZ4"/>
<proteinExistence type="inferred from homology"/>